<feature type="transmembrane region" description="Helical" evidence="12">
    <location>
        <begin position="163"/>
        <end position="188"/>
    </location>
</feature>
<proteinExistence type="inferred from homology"/>
<evidence type="ECO:0000256" key="9">
    <source>
        <dbReference type="ARBA" id="ARBA00022989"/>
    </source>
</evidence>
<evidence type="ECO:0000313" key="15">
    <source>
        <dbReference type="Proteomes" id="UP000438429"/>
    </source>
</evidence>
<feature type="transmembrane region" description="Helical" evidence="12">
    <location>
        <begin position="15"/>
        <end position="36"/>
    </location>
</feature>
<gene>
    <name evidence="14" type="ORF">F2P81_013284</name>
</gene>
<feature type="transmembrane region" description="Helical" evidence="12">
    <location>
        <begin position="200"/>
        <end position="220"/>
    </location>
</feature>
<comment type="catalytic activity">
    <reaction evidence="1">
        <text>D-glucose(out) = D-glucose(in)</text>
        <dbReference type="Rhea" id="RHEA:60376"/>
        <dbReference type="ChEBI" id="CHEBI:4167"/>
    </reaction>
</comment>
<evidence type="ECO:0000256" key="12">
    <source>
        <dbReference type="SAM" id="Phobius"/>
    </source>
</evidence>
<comment type="subcellular location">
    <subcellularLocation>
        <location evidence="3">Cytoplasm</location>
    </subcellularLocation>
    <subcellularLocation>
        <location evidence="2">Endomembrane system</location>
        <topology evidence="2">Multi-pass membrane protein</topology>
    </subcellularLocation>
</comment>
<reference evidence="14 15" key="1">
    <citation type="submission" date="2019-06" db="EMBL/GenBank/DDBJ databases">
        <title>Draft genomes of female and male turbot (Scophthalmus maximus).</title>
        <authorList>
            <person name="Xu H."/>
            <person name="Xu X.-W."/>
            <person name="Shao C."/>
            <person name="Chen S."/>
        </authorList>
    </citation>
    <scope>NUCLEOTIDE SEQUENCE [LARGE SCALE GENOMIC DNA]</scope>
    <source>
        <strain evidence="14">Ysfricsl-2016a</strain>
        <tissue evidence="14">Blood</tissue>
    </source>
</reference>
<evidence type="ECO:0000256" key="6">
    <source>
        <dbReference type="ARBA" id="ARBA00022490"/>
    </source>
</evidence>
<dbReference type="PANTHER" id="PTHR48023:SF7">
    <property type="entry name" value="SOLUTE CARRIER FAMILY 2, FACILITATED GLUCOSE TRANSPORTER MEMBER 10"/>
    <property type="match status" value="1"/>
</dbReference>
<dbReference type="Pfam" id="PF00083">
    <property type="entry name" value="Sugar_tr"/>
    <property type="match status" value="2"/>
</dbReference>
<evidence type="ECO:0000256" key="8">
    <source>
        <dbReference type="ARBA" id="ARBA00022692"/>
    </source>
</evidence>
<evidence type="ECO:0000256" key="4">
    <source>
        <dbReference type="ARBA" id="ARBA00007004"/>
    </source>
</evidence>
<dbReference type="GO" id="GO:0055056">
    <property type="term" value="F:D-glucose transmembrane transporter activity"/>
    <property type="evidence" value="ECO:0007669"/>
    <property type="project" value="TreeGrafter"/>
</dbReference>
<dbReference type="InterPro" id="IPR036259">
    <property type="entry name" value="MFS_trans_sf"/>
</dbReference>
<evidence type="ECO:0000256" key="2">
    <source>
        <dbReference type="ARBA" id="ARBA00004127"/>
    </source>
</evidence>
<evidence type="ECO:0000259" key="13">
    <source>
        <dbReference type="PROSITE" id="PS50850"/>
    </source>
</evidence>
<feature type="transmembrane region" description="Helical" evidence="12">
    <location>
        <begin position="99"/>
        <end position="121"/>
    </location>
</feature>
<dbReference type="GO" id="GO:0012505">
    <property type="term" value="C:endomembrane system"/>
    <property type="evidence" value="ECO:0007669"/>
    <property type="project" value="UniProtKB-SubCell"/>
</dbReference>
<dbReference type="InterPro" id="IPR005828">
    <property type="entry name" value="MFS_sugar_transport-like"/>
</dbReference>
<organism evidence="14 15">
    <name type="scientific">Scophthalmus maximus</name>
    <name type="common">Turbot</name>
    <name type="synonym">Psetta maxima</name>
    <dbReference type="NCBI Taxonomy" id="52904"/>
    <lineage>
        <taxon>Eukaryota</taxon>
        <taxon>Metazoa</taxon>
        <taxon>Chordata</taxon>
        <taxon>Craniata</taxon>
        <taxon>Vertebrata</taxon>
        <taxon>Euteleostomi</taxon>
        <taxon>Actinopterygii</taxon>
        <taxon>Neopterygii</taxon>
        <taxon>Teleostei</taxon>
        <taxon>Neoteleostei</taxon>
        <taxon>Acanthomorphata</taxon>
        <taxon>Carangaria</taxon>
        <taxon>Pleuronectiformes</taxon>
        <taxon>Pleuronectoidei</taxon>
        <taxon>Scophthalmidae</taxon>
        <taxon>Scophthalmus</taxon>
    </lineage>
</organism>
<dbReference type="Proteomes" id="UP000438429">
    <property type="component" value="Unassembled WGS sequence"/>
</dbReference>
<dbReference type="EMBL" id="VEVO01000011">
    <property type="protein sequence ID" value="KAF0035526.1"/>
    <property type="molecule type" value="Genomic_DNA"/>
</dbReference>
<dbReference type="GO" id="GO:1904659">
    <property type="term" value="P:D-glucose transmembrane transport"/>
    <property type="evidence" value="ECO:0007669"/>
    <property type="project" value="TreeGrafter"/>
</dbReference>
<evidence type="ECO:0000256" key="1">
    <source>
        <dbReference type="ARBA" id="ARBA00000618"/>
    </source>
</evidence>
<dbReference type="InterPro" id="IPR005829">
    <property type="entry name" value="Sugar_transporter_CS"/>
</dbReference>
<keyword evidence="8 12" id="KW-0812">Transmembrane</keyword>
<feature type="transmembrane region" description="Helical" evidence="12">
    <location>
        <begin position="350"/>
        <end position="370"/>
    </location>
</feature>
<protein>
    <recommendedName>
        <fullName evidence="13">Major facilitator superfamily (MFS) profile domain-containing protein</fullName>
    </recommendedName>
</protein>
<evidence type="ECO:0000313" key="14">
    <source>
        <dbReference type="EMBL" id="KAF0035526.1"/>
    </source>
</evidence>
<feature type="domain" description="Major facilitator superfamily (MFS) profile" evidence="13">
    <location>
        <begin position="1"/>
        <end position="404"/>
    </location>
</feature>
<evidence type="ECO:0000256" key="11">
    <source>
        <dbReference type="SAM" id="MobiDB-lite"/>
    </source>
</evidence>
<feature type="transmembrane region" description="Helical" evidence="12">
    <location>
        <begin position="321"/>
        <end position="338"/>
    </location>
</feature>
<dbReference type="InterPro" id="IPR050820">
    <property type="entry name" value="MFS_Sugar_Transporter"/>
</dbReference>
<evidence type="ECO:0000256" key="10">
    <source>
        <dbReference type="ARBA" id="ARBA00023136"/>
    </source>
</evidence>
<dbReference type="PANTHER" id="PTHR48023">
    <property type="entry name" value="D-XYLOSE-PROTON SYMPORTER-LIKE 2"/>
    <property type="match status" value="1"/>
</dbReference>
<dbReference type="SUPFAM" id="SSF103473">
    <property type="entry name" value="MFS general substrate transporter"/>
    <property type="match status" value="1"/>
</dbReference>
<dbReference type="AlphaFoldDB" id="A0A6A4SJX3"/>
<feature type="region of interest" description="Disordered" evidence="11">
    <location>
        <begin position="711"/>
        <end position="732"/>
    </location>
</feature>
<feature type="transmembrane region" description="Helical" evidence="12">
    <location>
        <begin position="229"/>
        <end position="248"/>
    </location>
</feature>
<dbReference type="PROSITE" id="PS00216">
    <property type="entry name" value="SUGAR_TRANSPORT_1"/>
    <property type="match status" value="1"/>
</dbReference>
<name>A0A6A4SJX3_SCOMX</name>
<dbReference type="GO" id="GO:0016020">
    <property type="term" value="C:membrane"/>
    <property type="evidence" value="ECO:0007669"/>
    <property type="project" value="InterPro"/>
</dbReference>
<dbReference type="GO" id="GO:0005737">
    <property type="term" value="C:cytoplasm"/>
    <property type="evidence" value="ECO:0007669"/>
    <property type="project" value="UniProtKB-SubCell"/>
</dbReference>
<feature type="transmembrane region" description="Helical" evidence="12">
    <location>
        <begin position="382"/>
        <end position="400"/>
    </location>
</feature>
<dbReference type="InterPro" id="IPR020846">
    <property type="entry name" value="MFS_dom"/>
</dbReference>
<comment type="caution">
    <text evidence="14">The sequence shown here is derived from an EMBL/GenBank/DDBJ whole genome shotgun (WGS) entry which is preliminary data.</text>
</comment>
<dbReference type="PROSITE" id="PS50850">
    <property type="entry name" value="MFS"/>
    <property type="match status" value="1"/>
</dbReference>
<evidence type="ECO:0000256" key="5">
    <source>
        <dbReference type="ARBA" id="ARBA00022448"/>
    </source>
</evidence>
<sequence length="732" mass="81089">MGGCLIDRHCRRNTILLSNILLLTGTLVLLISSYSALVLGRITVGFAMCISSMSCCIFVSEVVTPDRRGFMVILYEAGITVGILFAYAINYILSDSRSGWKWMFGLAIVPILVQLVSVLFLPSSTRAEADLMSPTETQQADDKQKCDSMYLFHRKDNMRTRTVIGLGLVLFQQFTGQPNILFYASTIFDSVGFQSGDSAVLASAGLGLVKVIATLTSMVLSDRVGRRPMLISGCSVMALCLITIGLLSGHSPMNTKRPCHLDFNVNTTDLPTSPADGRSDVDMPLDESHGRLYNNTEDENLVFDKVGLKTLEPASESPSSVSGSFVSWIILMLTWLLLSEIFPAAVRGRAFAFINCFNWAANLLVTFTFLNVVDAIGLSKMFVLYGITAVAAAVFVYLVLPETKGMTLEAIDEELRLSSKVCDPYAVEESPPPLHTQWIKDVLYIMKLEKIKHFLRGSTSTFSKTWLPFLEHVRSLQLDIGPSDAHYQKLIGCYFLVLVRQPAPPCADVGVQQGPDRDEHEGTTAGPLDQQHVLERLQQLEQEVVGGEQARNQELQQRDRQRKNLADQRKVQLIHALSENSTESENVLLNLKAPRLEISDLQAEFEVERNDYLASIRRIENDNQLQNSLLERMGPLVRRDCNYSNFDRLKREAAWDEEAAGSHGAENHATIHSPPLVNGAAHLSMSSSAVDPPISSDSVLPRPFRLESLGVPVSSGKVKRKKSKSHIHNEAM</sequence>
<dbReference type="GO" id="GO:0072359">
    <property type="term" value="P:circulatory system development"/>
    <property type="evidence" value="ECO:0007669"/>
    <property type="project" value="TreeGrafter"/>
</dbReference>
<dbReference type="Gene3D" id="1.20.1250.20">
    <property type="entry name" value="MFS general substrate transporter like domains"/>
    <property type="match status" value="3"/>
</dbReference>
<keyword evidence="9 12" id="KW-1133">Transmembrane helix</keyword>
<feature type="transmembrane region" description="Helical" evidence="12">
    <location>
        <begin position="42"/>
        <end position="60"/>
    </location>
</feature>
<evidence type="ECO:0000256" key="7">
    <source>
        <dbReference type="ARBA" id="ARBA00022597"/>
    </source>
</evidence>
<comment type="similarity">
    <text evidence="4">Belongs to the major facilitator superfamily. Sugar transporter (TC 2.A.1.1) family. Glucose transporter subfamily.</text>
</comment>
<feature type="transmembrane region" description="Helical" evidence="12">
    <location>
        <begin position="72"/>
        <end position="93"/>
    </location>
</feature>
<keyword evidence="6" id="KW-0963">Cytoplasm</keyword>
<keyword evidence="7" id="KW-0762">Sugar transport</keyword>
<keyword evidence="5" id="KW-0813">Transport</keyword>
<keyword evidence="10 12" id="KW-0472">Membrane</keyword>
<feature type="compositionally biased region" description="Basic residues" evidence="11">
    <location>
        <begin position="717"/>
        <end position="726"/>
    </location>
</feature>
<evidence type="ECO:0000256" key="3">
    <source>
        <dbReference type="ARBA" id="ARBA00004496"/>
    </source>
</evidence>
<accession>A0A6A4SJX3</accession>